<feature type="non-terminal residue" evidence="4">
    <location>
        <position position="757"/>
    </location>
</feature>
<dbReference type="GO" id="GO:0051278">
    <property type="term" value="P:fungal-type cell wall polysaccharide biosynthetic process"/>
    <property type="evidence" value="ECO:0007669"/>
    <property type="project" value="TreeGrafter"/>
</dbReference>
<dbReference type="Pfam" id="PF11563">
    <property type="entry name" value="Protoglobin"/>
    <property type="match status" value="1"/>
</dbReference>
<feature type="domain" description="Glycosyl transferase 48" evidence="2">
    <location>
        <begin position="396"/>
        <end position="757"/>
    </location>
</feature>
<dbReference type="GO" id="GO:0006075">
    <property type="term" value="P:(1-&gt;3)-beta-D-glucan biosynthetic process"/>
    <property type="evidence" value="ECO:0007669"/>
    <property type="project" value="InterPro"/>
</dbReference>
<evidence type="ECO:0008006" key="6">
    <source>
        <dbReference type="Google" id="ProtNLM"/>
    </source>
</evidence>
<dbReference type="GO" id="GO:0003843">
    <property type="term" value="F:1,3-beta-D-glucan synthase activity"/>
    <property type="evidence" value="ECO:0007669"/>
    <property type="project" value="InterPro"/>
</dbReference>
<name>A0A8H3HWV4_9AGAM</name>
<accession>A0A8H3HWV4</accession>
<keyword evidence="1" id="KW-0472">Membrane</keyword>
<dbReference type="PANTHER" id="PTHR12741">
    <property type="entry name" value="LYST-INTERACTING PROTEIN LIP5 DOPAMINE RESPONSIVE PROTEIN DRG-1"/>
    <property type="match status" value="1"/>
</dbReference>
<dbReference type="AlphaFoldDB" id="A0A8H3HWV4"/>
<evidence type="ECO:0000313" key="4">
    <source>
        <dbReference type="EMBL" id="CAE7137434.1"/>
    </source>
</evidence>
<dbReference type="Proteomes" id="UP000663827">
    <property type="component" value="Unassembled WGS sequence"/>
</dbReference>
<dbReference type="GO" id="GO:0005886">
    <property type="term" value="C:plasma membrane"/>
    <property type="evidence" value="ECO:0007669"/>
    <property type="project" value="TreeGrafter"/>
</dbReference>
<dbReference type="Pfam" id="PF02364">
    <property type="entry name" value="Glucan_synthase"/>
    <property type="match status" value="1"/>
</dbReference>
<keyword evidence="1" id="KW-0812">Transmembrane</keyword>
<dbReference type="InterPro" id="IPR003440">
    <property type="entry name" value="Glyco_trans_48_dom"/>
</dbReference>
<organism evidence="4 5">
    <name type="scientific">Rhizoctonia solani</name>
    <dbReference type="NCBI Taxonomy" id="456999"/>
    <lineage>
        <taxon>Eukaryota</taxon>
        <taxon>Fungi</taxon>
        <taxon>Dikarya</taxon>
        <taxon>Basidiomycota</taxon>
        <taxon>Agaricomycotina</taxon>
        <taxon>Agaricomycetes</taxon>
        <taxon>Cantharellales</taxon>
        <taxon>Ceratobasidiaceae</taxon>
        <taxon>Rhizoctonia</taxon>
    </lineage>
</organism>
<feature type="domain" description="Globin-sensor" evidence="3">
    <location>
        <begin position="17"/>
        <end position="203"/>
    </location>
</feature>
<sequence length="757" mass="86816">MTSMQHVDASLINTDLQARADYLTKFIEFGPEDAEALHGATPIVKPLVSAAVDAVYEKLFSFDITRATFMTRNTGFTGKLAQKLEDINHDSEQIKFRKDFLKIWLVKIFTADYNDPKTFEYLDRVGIMHTGKAGFKHREKKDPLFVDYAHCAILLGYVQSMLTSAVMGRDDLPQEVKTATLLAINKVMWIQNDLFARHYITPYSSKTTPSASGFDQRVLIFGCKFAESYFFLTLSFRDPIRVMVGMRVQRCGEKYLGDALCSHQASFTLAIMFFMALVLFFLDTYLWYVIWTSVISVVRAFALGSSIWTPWREIYTRLPKRIYAKLLATGDMEVKYKPKVLVSQIWNAIIISMYREHLLSIDLVQNLMYHQAEDREGRKTLRAPLFFTAQGSREFLPPGSEAERRISFFAQSLTAALPEPISVECMPTFTVLVPHYSEKILLSLREIIREEDQNTRVTMLEYLKQLHPLEWDNFVRDTKILADEVDVPTPDEKSGKPGKADDLPFYCIGFKSSSPEFTLRTRIWASLRAQTLYRTISGMMNYAKAIKLLYRVENPEMVQAFQGDTERLEKELERMARRKFKFAVSMQRYAKFNKTEQENAEFLLRAYPDMQIAYLDEEPGKEGSEPLVFSSLIDGHSELNPETKKRTPKFRIELPGNPIIGDGKSDNQNHAIIFHRGEYLQLVDANQDNYLEECIKIRNVLGEFEEYNMSSQSPYGQGGHKEFAKDPVAILGAREYIFSENIGILGDIAAGKEQTFG</sequence>
<comment type="caution">
    <text evidence="4">The sequence shown here is derived from an EMBL/GenBank/DDBJ whole genome shotgun (WGS) entry which is preliminary data.</text>
</comment>
<dbReference type="PANTHER" id="PTHR12741:SF48">
    <property type="entry name" value="1,3-BETA-GLUCAN SYNTHASE COMPONENT FKS1-RELATED"/>
    <property type="match status" value="1"/>
</dbReference>
<dbReference type="Gene3D" id="1.10.490.10">
    <property type="entry name" value="Globins"/>
    <property type="match status" value="1"/>
</dbReference>
<evidence type="ECO:0000259" key="2">
    <source>
        <dbReference type="Pfam" id="PF02364"/>
    </source>
</evidence>
<feature type="transmembrane region" description="Helical" evidence="1">
    <location>
        <begin position="265"/>
        <end position="282"/>
    </location>
</feature>
<dbReference type="GO" id="GO:0020037">
    <property type="term" value="F:heme binding"/>
    <property type="evidence" value="ECO:0007669"/>
    <property type="project" value="InterPro"/>
</dbReference>
<dbReference type="GO" id="GO:0019825">
    <property type="term" value="F:oxygen binding"/>
    <property type="evidence" value="ECO:0007669"/>
    <property type="project" value="InterPro"/>
</dbReference>
<keyword evidence="1" id="KW-1133">Transmembrane helix</keyword>
<dbReference type="GO" id="GO:0000148">
    <property type="term" value="C:1,3-beta-D-glucan synthase complex"/>
    <property type="evidence" value="ECO:0007669"/>
    <property type="project" value="InterPro"/>
</dbReference>
<protein>
    <recommendedName>
        <fullName evidence="6">1,3-beta-glucan synthase</fullName>
    </recommendedName>
</protein>
<proteinExistence type="predicted"/>
<evidence type="ECO:0000259" key="3">
    <source>
        <dbReference type="Pfam" id="PF11563"/>
    </source>
</evidence>
<evidence type="ECO:0000313" key="5">
    <source>
        <dbReference type="Proteomes" id="UP000663827"/>
    </source>
</evidence>
<dbReference type="InterPro" id="IPR012292">
    <property type="entry name" value="Globin/Proto"/>
</dbReference>
<reference evidence="4" key="1">
    <citation type="submission" date="2021-01" db="EMBL/GenBank/DDBJ databases">
        <authorList>
            <person name="Kaushik A."/>
        </authorList>
    </citation>
    <scope>NUCLEOTIDE SEQUENCE</scope>
    <source>
        <strain evidence="4">AG5</strain>
    </source>
</reference>
<evidence type="ECO:0000256" key="1">
    <source>
        <dbReference type="SAM" id="Phobius"/>
    </source>
</evidence>
<dbReference type="InterPro" id="IPR044398">
    <property type="entry name" value="Globin-sensor_dom"/>
</dbReference>
<dbReference type="EMBL" id="CAJNJQ010001406">
    <property type="protein sequence ID" value="CAE7137434.1"/>
    <property type="molecule type" value="Genomic_DNA"/>
</dbReference>
<gene>
    <name evidence="4" type="ORF">RDB_LOCUS70177</name>
</gene>